<dbReference type="Proteomes" id="UP000184076">
    <property type="component" value="Unassembled WGS sequence"/>
</dbReference>
<gene>
    <name evidence="2" type="ORF">SAMN02745206_02402</name>
</gene>
<keyword evidence="3" id="KW-1185">Reference proteome</keyword>
<dbReference type="SUPFAM" id="SSF160214">
    <property type="entry name" value="FlaG-like"/>
    <property type="match status" value="1"/>
</dbReference>
<name>A0A1M5DCV3_9BACT</name>
<dbReference type="EMBL" id="FQVB01000023">
    <property type="protein sequence ID" value="SHF64908.1"/>
    <property type="molecule type" value="Genomic_DNA"/>
</dbReference>
<evidence type="ECO:0000313" key="2">
    <source>
        <dbReference type="EMBL" id="SHF64908.1"/>
    </source>
</evidence>
<dbReference type="AlphaFoldDB" id="A0A1M5DCV3"/>
<dbReference type="PANTHER" id="PTHR37166:SF1">
    <property type="entry name" value="PROTEIN FLAG"/>
    <property type="match status" value="1"/>
</dbReference>
<dbReference type="OrthoDB" id="5516677at2"/>
<protein>
    <submittedName>
        <fullName evidence="2">Flagellar protein FlaG</fullName>
    </submittedName>
</protein>
<keyword evidence="2" id="KW-0966">Cell projection</keyword>
<dbReference type="RefSeq" id="WP_073039787.1">
    <property type="nucleotide sequence ID" value="NZ_FQVB01000023.1"/>
</dbReference>
<dbReference type="PANTHER" id="PTHR37166">
    <property type="entry name" value="PROTEIN FLAG"/>
    <property type="match status" value="1"/>
</dbReference>
<reference evidence="3" key="1">
    <citation type="submission" date="2016-11" db="EMBL/GenBank/DDBJ databases">
        <authorList>
            <person name="Varghese N."/>
            <person name="Submissions S."/>
        </authorList>
    </citation>
    <scope>NUCLEOTIDE SEQUENCE [LARGE SCALE GENOMIC DNA]</scope>
    <source>
        <strain evidence="3">DSM 9756</strain>
    </source>
</reference>
<sequence length="132" mass="15033">METRVDGIQSVVTEHWVREDPKWRKSDLIKPVEGGGSSQKLQLKREDMERPSQGLNGTDREELEGLVGDVQNYLQDLNIKLSFRLHEETGDMVVSVVNKETGEVIRQIPPEELLELREKLEELTGVLLNGKV</sequence>
<proteinExistence type="predicted"/>
<dbReference type="InterPro" id="IPR035924">
    <property type="entry name" value="FlaG-like_sf"/>
</dbReference>
<dbReference type="InterPro" id="IPR005186">
    <property type="entry name" value="FlaG"/>
</dbReference>
<evidence type="ECO:0000313" key="3">
    <source>
        <dbReference type="Proteomes" id="UP000184076"/>
    </source>
</evidence>
<dbReference type="Pfam" id="PF03646">
    <property type="entry name" value="FlaG"/>
    <property type="match status" value="1"/>
</dbReference>
<feature type="region of interest" description="Disordered" evidence="1">
    <location>
        <begin position="27"/>
        <end position="61"/>
    </location>
</feature>
<evidence type="ECO:0000256" key="1">
    <source>
        <dbReference type="SAM" id="MobiDB-lite"/>
    </source>
</evidence>
<organism evidence="2 3">
    <name type="scientific">Desulfacinum infernum DSM 9756</name>
    <dbReference type="NCBI Taxonomy" id="1121391"/>
    <lineage>
        <taxon>Bacteria</taxon>
        <taxon>Pseudomonadati</taxon>
        <taxon>Thermodesulfobacteriota</taxon>
        <taxon>Syntrophobacteria</taxon>
        <taxon>Syntrophobacterales</taxon>
        <taxon>Syntrophobacteraceae</taxon>
        <taxon>Desulfacinum</taxon>
    </lineage>
</organism>
<dbReference type="Gene3D" id="3.30.160.170">
    <property type="entry name" value="FlaG-like"/>
    <property type="match status" value="1"/>
</dbReference>
<keyword evidence="2" id="KW-0969">Cilium</keyword>
<keyword evidence="2" id="KW-0282">Flagellum</keyword>
<accession>A0A1M5DCV3</accession>
<dbReference type="STRING" id="1121391.SAMN02745206_02402"/>